<proteinExistence type="predicted"/>
<dbReference type="PROSITE" id="PS51257">
    <property type="entry name" value="PROKAR_LIPOPROTEIN"/>
    <property type="match status" value="1"/>
</dbReference>
<gene>
    <name evidence="2" type="ORF">Q766_05265</name>
</gene>
<keyword evidence="1" id="KW-0732">Signal</keyword>
<protein>
    <recommendedName>
        <fullName evidence="4">Lipoprotein</fullName>
    </recommendedName>
</protein>
<dbReference type="SUPFAM" id="SSF101898">
    <property type="entry name" value="NHL repeat"/>
    <property type="match status" value="1"/>
</dbReference>
<dbReference type="OrthoDB" id="5599486at2"/>
<name>A0A0A2N1J4_9FLAO</name>
<reference evidence="2 3" key="1">
    <citation type="submission" date="2013-09" db="EMBL/GenBank/DDBJ databases">
        <authorList>
            <person name="Zeng Z."/>
            <person name="Chen C."/>
        </authorList>
    </citation>
    <scope>NUCLEOTIDE SEQUENCE [LARGE SCALE GENOMIC DNA]</scope>
    <source>
        <strain evidence="2 3">WB 4.1-42</strain>
    </source>
</reference>
<evidence type="ECO:0000313" key="2">
    <source>
        <dbReference type="EMBL" id="KGO94330.1"/>
    </source>
</evidence>
<dbReference type="eggNOG" id="COG3386">
    <property type="taxonomic scope" value="Bacteria"/>
</dbReference>
<comment type="caution">
    <text evidence="2">The sequence shown here is derived from an EMBL/GenBank/DDBJ whole genome shotgun (WGS) entry which is preliminary data.</text>
</comment>
<sequence length="284" mass="31492">MKSIYIALAALVLMSCTTSDTPLKVIANLPLKEVSGMEYVNNSLWVLQDSGDENRIYNITEAGKITKEVMVANAKNVDWEDMTADKQGNIYIGDFGNNNNVRQDLTIYKLEANSLDKVAYKITFNYPEQTEFPPKKSNWVFDCESFFEHNGNFYLFTKNRSKGFDGTVGVYSVPNKPGNHAAKLLGNIATCNNHRKCAITSADISPDGTKAVLLSGGKIWMLTNFGAGAFADCDIKEIDLNHVSQKEAICFKDNDNLLIADEKKGNEGKKLYTVKISDLLKTKG</sequence>
<organism evidence="2 3">
    <name type="scientific">Flavobacterium subsaxonicum WB 4.1-42 = DSM 21790</name>
    <dbReference type="NCBI Taxonomy" id="1121898"/>
    <lineage>
        <taxon>Bacteria</taxon>
        <taxon>Pseudomonadati</taxon>
        <taxon>Bacteroidota</taxon>
        <taxon>Flavobacteriia</taxon>
        <taxon>Flavobacteriales</taxon>
        <taxon>Flavobacteriaceae</taxon>
        <taxon>Flavobacterium</taxon>
    </lineage>
</organism>
<feature type="chain" id="PRO_5002003947" description="Lipoprotein" evidence="1">
    <location>
        <begin position="21"/>
        <end position="284"/>
    </location>
</feature>
<accession>A0A0A2N1J4</accession>
<dbReference type="Gene3D" id="2.120.10.30">
    <property type="entry name" value="TolB, C-terminal domain"/>
    <property type="match status" value="1"/>
</dbReference>
<evidence type="ECO:0000313" key="3">
    <source>
        <dbReference type="Proteomes" id="UP000030111"/>
    </source>
</evidence>
<dbReference type="InterPro" id="IPR011042">
    <property type="entry name" value="6-blade_b-propeller_TolB-like"/>
</dbReference>
<feature type="signal peptide" evidence="1">
    <location>
        <begin position="1"/>
        <end position="20"/>
    </location>
</feature>
<evidence type="ECO:0008006" key="4">
    <source>
        <dbReference type="Google" id="ProtNLM"/>
    </source>
</evidence>
<dbReference type="Proteomes" id="UP000030111">
    <property type="component" value="Unassembled WGS sequence"/>
</dbReference>
<dbReference type="AlphaFoldDB" id="A0A0A2N1J4"/>
<dbReference type="EMBL" id="JRLY01000002">
    <property type="protein sequence ID" value="KGO94330.1"/>
    <property type="molecule type" value="Genomic_DNA"/>
</dbReference>
<dbReference type="RefSeq" id="WP_026990388.1">
    <property type="nucleotide sequence ID" value="NZ_AUGP01000017.1"/>
</dbReference>
<keyword evidence="3" id="KW-1185">Reference proteome</keyword>
<dbReference type="STRING" id="1121898.GCA_000422725_01515"/>
<evidence type="ECO:0000256" key="1">
    <source>
        <dbReference type="SAM" id="SignalP"/>
    </source>
</evidence>